<dbReference type="SUPFAM" id="SSF117143">
    <property type="entry name" value="Flagellar hook protein flgE"/>
    <property type="match status" value="1"/>
</dbReference>
<feature type="domain" description="Flagellar basal body rod protein N-terminal" evidence="2">
    <location>
        <begin position="5"/>
        <end position="35"/>
    </location>
</feature>
<dbReference type="InterPro" id="IPR020013">
    <property type="entry name" value="Flagellar_FlgE/F/G"/>
</dbReference>
<dbReference type="Pfam" id="PF22692">
    <property type="entry name" value="LlgE_F_G_D1"/>
    <property type="match status" value="1"/>
</dbReference>
<evidence type="ECO:0000256" key="1">
    <source>
        <dbReference type="ARBA" id="ARBA00009677"/>
    </source>
</evidence>
<dbReference type="InterPro" id="IPR053967">
    <property type="entry name" value="LlgE_F_G-like_D1"/>
</dbReference>
<dbReference type="EMBL" id="UOGH01000204">
    <property type="protein sequence ID" value="VAX31423.1"/>
    <property type="molecule type" value="Genomic_DNA"/>
</dbReference>
<reference evidence="5" key="1">
    <citation type="submission" date="2018-06" db="EMBL/GenBank/DDBJ databases">
        <authorList>
            <person name="Zhirakovskaya E."/>
        </authorList>
    </citation>
    <scope>NUCLEOTIDE SEQUENCE</scope>
</reference>
<dbReference type="Pfam" id="PF06429">
    <property type="entry name" value="Flg_bbr_C"/>
    <property type="match status" value="1"/>
</dbReference>
<protein>
    <submittedName>
        <fullName evidence="5">Flagellar basal-body rod protein FlgF</fullName>
    </submittedName>
</protein>
<dbReference type="InterPro" id="IPR010930">
    <property type="entry name" value="Flg_bb/hook_C_dom"/>
</dbReference>
<proteinExistence type="inferred from homology"/>
<name>A0A3B1D3Q2_9ZZZZ</name>
<dbReference type="PANTHER" id="PTHR30435:SF19">
    <property type="entry name" value="FLAGELLAR BASAL-BODY ROD PROTEIN FLGG"/>
    <property type="match status" value="1"/>
</dbReference>
<dbReference type="GO" id="GO:0009288">
    <property type="term" value="C:bacterial-type flagellum"/>
    <property type="evidence" value="ECO:0007669"/>
    <property type="project" value="TreeGrafter"/>
</dbReference>
<evidence type="ECO:0000313" key="5">
    <source>
        <dbReference type="EMBL" id="VAX31423.1"/>
    </source>
</evidence>
<evidence type="ECO:0000259" key="2">
    <source>
        <dbReference type="Pfam" id="PF00460"/>
    </source>
</evidence>
<evidence type="ECO:0000259" key="4">
    <source>
        <dbReference type="Pfam" id="PF22692"/>
    </source>
</evidence>
<keyword evidence="5" id="KW-0282">Flagellum</keyword>
<dbReference type="AlphaFoldDB" id="A0A3B1D3Q2"/>
<dbReference type="PANTHER" id="PTHR30435">
    <property type="entry name" value="FLAGELLAR PROTEIN"/>
    <property type="match status" value="1"/>
</dbReference>
<feature type="domain" description="Flagellar hook protein FlgE/F/G-like D1" evidence="4">
    <location>
        <begin position="84"/>
        <end position="143"/>
    </location>
</feature>
<feature type="domain" description="Flagellar basal-body/hook protein C-terminal" evidence="3">
    <location>
        <begin position="189"/>
        <end position="232"/>
    </location>
</feature>
<comment type="similarity">
    <text evidence="1">Belongs to the flagella basal body rod proteins family.</text>
</comment>
<dbReference type="NCBIfam" id="TIGR03506">
    <property type="entry name" value="FlgEFG_subfam"/>
    <property type="match status" value="1"/>
</dbReference>
<dbReference type="InterPro" id="IPR037925">
    <property type="entry name" value="FlgE/F/G-like"/>
</dbReference>
<accession>A0A3B1D3Q2</accession>
<keyword evidence="5" id="KW-0969">Cilium</keyword>
<gene>
    <name evidence="5" type="ORF">MNBD_NITROSPIRAE02-1438</name>
</gene>
<dbReference type="GO" id="GO:0071978">
    <property type="term" value="P:bacterial-type flagellum-dependent swarming motility"/>
    <property type="evidence" value="ECO:0007669"/>
    <property type="project" value="TreeGrafter"/>
</dbReference>
<evidence type="ECO:0000259" key="3">
    <source>
        <dbReference type="Pfam" id="PF06429"/>
    </source>
</evidence>
<organism evidence="5">
    <name type="scientific">hydrothermal vent metagenome</name>
    <dbReference type="NCBI Taxonomy" id="652676"/>
    <lineage>
        <taxon>unclassified sequences</taxon>
        <taxon>metagenomes</taxon>
        <taxon>ecological metagenomes</taxon>
    </lineage>
</organism>
<sequence>MYKGIYIAASGAILKDAELSLTARNIANASTPGYKKERTSFSSFLLPSAENISSPERVMVEKGKVLTDFSAGNFIKTGNPLDVAIEGDGFFVLEGEKYTRRGDFRLDEEGYLLNIDGQKVMGMDDTPIQLPQGRVEIGPGGDILVNNTTVGRLKIVDFPQPYNLIQAGEATYLAPTDLKPVESSSRVSPGVIEGSNVNIIKEMVGMIKTTREFETYQKMIQAFDSATSKALNEIGRI</sequence>
<dbReference type="InterPro" id="IPR001444">
    <property type="entry name" value="Flag_bb_rod_N"/>
</dbReference>
<dbReference type="Pfam" id="PF00460">
    <property type="entry name" value="Flg_bb_rod"/>
    <property type="match status" value="1"/>
</dbReference>
<keyword evidence="5" id="KW-0966">Cell projection</keyword>